<feature type="transmembrane region" description="Helical" evidence="1">
    <location>
        <begin position="69"/>
        <end position="87"/>
    </location>
</feature>
<reference evidence="2" key="2">
    <citation type="submission" date="2021-08" db="EMBL/GenBank/DDBJ databases">
        <authorList>
            <person name="Tani A."/>
            <person name="Ola A."/>
            <person name="Ogura Y."/>
            <person name="Katsura K."/>
            <person name="Hayashi T."/>
        </authorList>
    </citation>
    <scope>NUCLEOTIDE SEQUENCE</scope>
    <source>
        <strain evidence="2">JCM 32048</strain>
    </source>
</reference>
<keyword evidence="1" id="KW-0472">Membrane</keyword>
<gene>
    <name evidence="2" type="ORF">MPEAHAMD_6199</name>
</gene>
<sequence>MHGATGAWARLLALPVFYVAVRLIRLVGRRLEEAGRSCAGALPAQCAFLALGSSLAIALGPFADADRPAALLTGAVLVVAMAVQNAAHRAHLPEAPPSTVMTGITT</sequence>
<name>A0AA37HHI6_9HYPH</name>
<accession>A0AA37HHI6</accession>
<dbReference type="Proteomes" id="UP001055286">
    <property type="component" value="Unassembled WGS sequence"/>
</dbReference>
<feature type="transmembrane region" description="Helical" evidence="1">
    <location>
        <begin position="39"/>
        <end position="63"/>
    </location>
</feature>
<protein>
    <submittedName>
        <fullName evidence="2">Uncharacterized protein</fullName>
    </submittedName>
</protein>
<feature type="transmembrane region" description="Helical" evidence="1">
    <location>
        <begin position="6"/>
        <end position="27"/>
    </location>
</feature>
<organism evidence="2 3">
    <name type="scientific">Methylobacterium frigidaeris</name>
    <dbReference type="NCBI Taxonomy" id="2038277"/>
    <lineage>
        <taxon>Bacteria</taxon>
        <taxon>Pseudomonadati</taxon>
        <taxon>Pseudomonadota</taxon>
        <taxon>Alphaproteobacteria</taxon>
        <taxon>Hyphomicrobiales</taxon>
        <taxon>Methylobacteriaceae</taxon>
        <taxon>Methylobacterium</taxon>
    </lineage>
</organism>
<proteinExistence type="predicted"/>
<keyword evidence="3" id="KW-1185">Reference proteome</keyword>
<dbReference type="InterPro" id="IPR010699">
    <property type="entry name" value="DUF1275"/>
</dbReference>
<evidence type="ECO:0000313" key="3">
    <source>
        <dbReference type="Proteomes" id="UP001055286"/>
    </source>
</evidence>
<dbReference type="Pfam" id="PF06912">
    <property type="entry name" value="DUF1275"/>
    <property type="match status" value="1"/>
</dbReference>
<evidence type="ECO:0000313" key="2">
    <source>
        <dbReference type="EMBL" id="GJD66003.1"/>
    </source>
</evidence>
<evidence type="ECO:0000256" key="1">
    <source>
        <dbReference type="SAM" id="Phobius"/>
    </source>
</evidence>
<dbReference type="RefSeq" id="WP_099902898.1">
    <property type="nucleotide sequence ID" value="NZ_BPQJ01000052.1"/>
</dbReference>
<dbReference type="AlphaFoldDB" id="A0AA37HHI6"/>
<reference evidence="2" key="1">
    <citation type="journal article" date="2016" name="Front. Microbiol.">
        <title>Genome Sequence of the Piezophilic, Mesophilic Sulfate-Reducing Bacterium Desulfovibrio indicus J2T.</title>
        <authorList>
            <person name="Cao J."/>
            <person name="Maignien L."/>
            <person name="Shao Z."/>
            <person name="Alain K."/>
            <person name="Jebbar M."/>
        </authorList>
    </citation>
    <scope>NUCLEOTIDE SEQUENCE</scope>
    <source>
        <strain evidence="2">JCM 32048</strain>
    </source>
</reference>
<dbReference type="EMBL" id="BPQJ01000052">
    <property type="protein sequence ID" value="GJD66003.1"/>
    <property type="molecule type" value="Genomic_DNA"/>
</dbReference>
<keyword evidence="1" id="KW-0812">Transmembrane</keyword>
<comment type="caution">
    <text evidence="2">The sequence shown here is derived from an EMBL/GenBank/DDBJ whole genome shotgun (WGS) entry which is preliminary data.</text>
</comment>
<keyword evidence="1" id="KW-1133">Transmembrane helix</keyword>